<dbReference type="GO" id="GO:0005886">
    <property type="term" value="C:plasma membrane"/>
    <property type="evidence" value="ECO:0007669"/>
    <property type="project" value="UniProtKB-SubCell"/>
</dbReference>
<feature type="transmembrane region" description="Helical" evidence="7">
    <location>
        <begin position="152"/>
        <end position="176"/>
    </location>
</feature>
<comment type="subcellular location">
    <subcellularLocation>
        <location evidence="1">Cell membrane</location>
        <topology evidence="1">Multi-pass membrane protein</topology>
    </subcellularLocation>
</comment>
<evidence type="ECO:0000256" key="3">
    <source>
        <dbReference type="ARBA" id="ARBA00022989"/>
    </source>
</evidence>
<evidence type="ECO:0000256" key="5">
    <source>
        <dbReference type="ARBA" id="ARBA00023251"/>
    </source>
</evidence>
<dbReference type="Gene3D" id="1.20.1250.20">
    <property type="entry name" value="MFS general substrate transporter like domains"/>
    <property type="match status" value="1"/>
</dbReference>
<reference evidence="9" key="1">
    <citation type="journal article" date="2019" name="Org. Lett.">
        <title>Discovery of Druggability-Improved Analogues by Investigation of the LL-D49194?1 Biosynthetic Pathway.</title>
        <authorList>
            <person name="Dong L."/>
            <person name="Shen Y."/>
            <person name="Hou X.-F."/>
            <person name="Li W.-J."/>
            <person name="Tang G.-L."/>
        </authorList>
    </citation>
    <scope>NUCLEOTIDE SEQUENCE</scope>
    <source>
        <strain evidence="9">NRRL15735</strain>
    </source>
</reference>
<dbReference type="SUPFAM" id="SSF103473">
    <property type="entry name" value="MFS general substrate transporter"/>
    <property type="match status" value="1"/>
</dbReference>
<feature type="transmembrane region" description="Helical" evidence="7">
    <location>
        <begin position="308"/>
        <end position="326"/>
    </location>
</feature>
<evidence type="ECO:0000256" key="1">
    <source>
        <dbReference type="ARBA" id="ARBA00004651"/>
    </source>
</evidence>
<accession>A0A516T9P8</accession>
<evidence type="ECO:0000256" key="4">
    <source>
        <dbReference type="ARBA" id="ARBA00023136"/>
    </source>
</evidence>
<dbReference type="PANTHER" id="PTHR42718">
    <property type="entry name" value="MAJOR FACILITATOR SUPERFAMILY MULTIDRUG TRANSPORTER MFSC"/>
    <property type="match status" value="1"/>
</dbReference>
<dbReference type="InterPro" id="IPR036259">
    <property type="entry name" value="MFS_trans_sf"/>
</dbReference>
<sequence length="457" mass="47379">MPMRFTSRSAAVEAAVLKPTAAGTHRSAMAVVMAASLMDLVDLTMVNVALPGIRTDIGVRYGLLPWITGGYALAFAVVLVPGTRLGGVHGRRRVFLVGLGAFTVASALGGLAPSPETLVAARVAQGAAAALMVPQVPFIIDAVSPADGQGRAVALFGAVIGLGSVAGPLAGAALLQSDLFGLGWRSVFLVNVPIGVVGLVLGRRCITEGRDRLTTGSVRHERAGSRRRGGPLVVASLFTIRTYAVGVGVELLYGALGGIYFLAWCFHMQAGLGWSPLRAAWCMLLFGVAVAVFAGLSRDVLFPRYGRTVLQAGALTQLTGVLVYGWQTQHYGTDIQPWQILPTLVLLGGGMGLAVAPLSTVLLAEVPPKQLRLAAGLGNTTYQLGAALGIGLVPVAFFGLLDAGRPAPVAFSHTLRWLACLLVTAFLLTFALPRFPGRSPSKQSRTGAVADGTSTAV</sequence>
<feature type="transmembrane region" description="Helical" evidence="7">
    <location>
        <begin position="232"/>
        <end position="256"/>
    </location>
</feature>
<dbReference type="AlphaFoldDB" id="A0A516T9P8"/>
<feature type="transmembrane region" description="Helical" evidence="7">
    <location>
        <begin position="62"/>
        <end position="82"/>
    </location>
</feature>
<evidence type="ECO:0000313" key="9">
    <source>
        <dbReference type="EMBL" id="QDQ37900.1"/>
    </source>
</evidence>
<feature type="transmembrane region" description="Helical" evidence="7">
    <location>
        <begin position="415"/>
        <end position="435"/>
    </location>
</feature>
<protein>
    <submittedName>
        <fullName evidence="9">MFS transporter</fullName>
    </submittedName>
</protein>
<name>A0A516T9P8_9ACTN</name>
<proteinExistence type="predicted"/>
<dbReference type="EMBL" id="MK501817">
    <property type="protein sequence ID" value="QDQ37900.1"/>
    <property type="molecule type" value="Genomic_DNA"/>
</dbReference>
<dbReference type="CDD" id="cd17321">
    <property type="entry name" value="MFS_MMR_MDR_like"/>
    <property type="match status" value="1"/>
</dbReference>
<dbReference type="Pfam" id="PF07690">
    <property type="entry name" value="MFS_1"/>
    <property type="match status" value="1"/>
</dbReference>
<keyword evidence="2 7" id="KW-0812">Transmembrane</keyword>
<feature type="region of interest" description="Disordered" evidence="6">
    <location>
        <begin position="438"/>
        <end position="457"/>
    </location>
</feature>
<evidence type="ECO:0000259" key="8">
    <source>
        <dbReference type="PROSITE" id="PS50850"/>
    </source>
</evidence>
<keyword evidence="3 7" id="KW-1133">Transmembrane helix</keyword>
<feature type="transmembrane region" description="Helical" evidence="7">
    <location>
        <begin position="384"/>
        <end position="403"/>
    </location>
</feature>
<dbReference type="GO" id="GO:0046677">
    <property type="term" value="P:response to antibiotic"/>
    <property type="evidence" value="ECO:0007669"/>
    <property type="project" value="UniProtKB-KW"/>
</dbReference>
<feature type="domain" description="Major facilitator superfamily (MFS) profile" evidence="8">
    <location>
        <begin position="28"/>
        <end position="436"/>
    </location>
</feature>
<evidence type="ECO:0000256" key="2">
    <source>
        <dbReference type="ARBA" id="ARBA00022692"/>
    </source>
</evidence>
<feature type="transmembrane region" description="Helical" evidence="7">
    <location>
        <begin position="28"/>
        <end position="50"/>
    </location>
</feature>
<feature type="transmembrane region" description="Helical" evidence="7">
    <location>
        <begin position="182"/>
        <end position="202"/>
    </location>
</feature>
<dbReference type="PROSITE" id="PS50850">
    <property type="entry name" value="MFS"/>
    <property type="match status" value="1"/>
</dbReference>
<dbReference type="GO" id="GO:0022857">
    <property type="term" value="F:transmembrane transporter activity"/>
    <property type="evidence" value="ECO:0007669"/>
    <property type="project" value="InterPro"/>
</dbReference>
<organism evidence="9">
    <name type="scientific">Streptomyces vinaceusdrappus</name>
    <dbReference type="NCBI Taxonomy" id="67376"/>
    <lineage>
        <taxon>Bacteria</taxon>
        <taxon>Bacillati</taxon>
        <taxon>Actinomycetota</taxon>
        <taxon>Actinomycetes</taxon>
        <taxon>Kitasatosporales</taxon>
        <taxon>Streptomycetaceae</taxon>
        <taxon>Streptomyces</taxon>
        <taxon>Streptomyces rochei group</taxon>
    </lineage>
</organism>
<feature type="transmembrane region" description="Helical" evidence="7">
    <location>
        <begin position="94"/>
        <end position="113"/>
    </location>
</feature>
<evidence type="ECO:0000256" key="6">
    <source>
        <dbReference type="SAM" id="MobiDB-lite"/>
    </source>
</evidence>
<feature type="transmembrane region" description="Helical" evidence="7">
    <location>
        <begin position="338"/>
        <end position="363"/>
    </location>
</feature>
<keyword evidence="4 7" id="KW-0472">Membrane</keyword>
<feature type="transmembrane region" description="Helical" evidence="7">
    <location>
        <begin position="119"/>
        <end position="140"/>
    </location>
</feature>
<dbReference type="InterPro" id="IPR011701">
    <property type="entry name" value="MFS"/>
</dbReference>
<feature type="transmembrane region" description="Helical" evidence="7">
    <location>
        <begin position="276"/>
        <end position="296"/>
    </location>
</feature>
<keyword evidence="5" id="KW-0046">Antibiotic resistance</keyword>
<dbReference type="PANTHER" id="PTHR42718:SF39">
    <property type="entry name" value="ACTINORHODIN TRANSPORTER-RELATED"/>
    <property type="match status" value="1"/>
</dbReference>
<evidence type="ECO:0000256" key="7">
    <source>
        <dbReference type="SAM" id="Phobius"/>
    </source>
</evidence>
<feature type="compositionally biased region" description="Polar residues" evidence="6">
    <location>
        <begin position="440"/>
        <end position="457"/>
    </location>
</feature>
<dbReference type="InterPro" id="IPR020846">
    <property type="entry name" value="MFS_dom"/>
</dbReference>